<keyword evidence="2 4" id="KW-0694">RNA-binding</keyword>
<organism evidence="7 8">
    <name type="scientific">Brevibacterium paucivorans</name>
    <dbReference type="NCBI Taxonomy" id="170994"/>
    <lineage>
        <taxon>Bacteria</taxon>
        <taxon>Bacillati</taxon>
        <taxon>Actinomycetota</taxon>
        <taxon>Actinomycetes</taxon>
        <taxon>Micrococcales</taxon>
        <taxon>Brevibacteriaceae</taxon>
        <taxon>Brevibacterium</taxon>
    </lineage>
</organism>
<keyword evidence="3" id="KW-0238">DNA-binding</keyword>
<dbReference type="GO" id="GO:0043023">
    <property type="term" value="F:ribosomal large subunit binding"/>
    <property type="evidence" value="ECO:0007669"/>
    <property type="project" value="InterPro"/>
</dbReference>
<dbReference type="Gene3D" id="3.10.290.10">
    <property type="entry name" value="RNA-binding S4 domain"/>
    <property type="match status" value="1"/>
</dbReference>
<dbReference type="PIRSF" id="PIRSF016821">
    <property type="entry name" value="HSP15"/>
    <property type="match status" value="1"/>
</dbReference>
<accession>A0A2N6VNN9</accession>
<dbReference type="PROSITE" id="PS50889">
    <property type="entry name" value="S4"/>
    <property type="match status" value="1"/>
</dbReference>
<evidence type="ECO:0000313" key="8">
    <source>
        <dbReference type="Proteomes" id="UP000235598"/>
    </source>
</evidence>
<evidence type="ECO:0000256" key="3">
    <source>
        <dbReference type="ARBA" id="ARBA00023125"/>
    </source>
</evidence>
<dbReference type="SUPFAM" id="SSF55174">
    <property type="entry name" value="Alpha-L RNA-binding motif"/>
    <property type="match status" value="1"/>
</dbReference>
<gene>
    <name evidence="7" type="ORF">CJ199_06975</name>
</gene>
<dbReference type="EMBL" id="PNHK01000002">
    <property type="protein sequence ID" value="PMD05736.1"/>
    <property type="molecule type" value="Genomic_DNA"/>
</dbReference>
<dbReference type="InterPro" id="IPR036986">
    <property type="entry name" value="S4_RNA-bd_sf"/>
</dbReference>
<dbReference type="GO" id="GO:0034605">
    <property type="term" value="P:cellular response to heat"/>
    <property type="evidence" value="ECO:0007669"/>
    <property type="project" value="InterPro"/>
</dbReference>
<evidence type="ECO:0000256" key="1">
    <source>
        <dbReference type="ARBA" id="ARBA00008396"/>
    </source>
</evidence>
<name>A0A2N6VNN9_9MICO</name>
<dbReference type="OrthoDB" id="9797176at2"/>
<proteinExistence type="inferred from homology"/>
<dbReference type="AlphaFoldDB" id="A0A2N6VNN9"/>
<dbReference type="GO" id="GO:0003677">
    <property type="term" value="F:DNA binding"/>
    <property type="evidence" value="ECO:0007669"/>
    <property type="project" value="UniProtKB-KW"/>
</dbReference>
<reference evidence="7 8" key="1">
    <citation type="submission" date="2017-09" db="EMBL/GenBank/DDBJ databases">
        <title>Bacterial strain isolated from the female urinary microbiota.</title>
        <authorList>
            <person name="Thomas-White K."/>
            <person name="Kumar N."/>
            <person name="Forster S."/>
            <person name="Putonti C."/>
            <person name="Lawley T."/>
            <person name="Wolfe A.J."/>
        </authorList>
    </citation>
    <scope>NUCLEOTIDE SEQUENCE [LARGE SCALE GENOMIC DNA]</scope>
    <source>
        <strain evidence="7 8">UMB1301</strain>
    </source>
</reference>
<dbReference type="Pfam" id="PF01479">
    <property type="entry name" value="S4"/>
    <property type="match status" value="1"/>
</dbReference>
<evidence type="ECO:0000256" key="5">
    <source>
        <dbReference type="SAM" id="MobiDB-lite"/>
    </source>
</evidence>
<comment type="caution">
    <text evidence="7">The sequence shown here is derived from an EMBL/GenBank/DDBJ whole genome shotgun (WGS) entry which is preliminary data.</text>
</comment>
<protein>
    <submittedName>
        <fullName evidence="7">RNA-binding protein</fullName>
    </submittedName>
</protein>
<dbReference type="InterPro" id="IPR002942">
    <property type="entry name" value="S4_RNA-bd"/>
</dbReference>
<feature type="compositionally biased region" description="Basic and acidic residues" evidence="5">
    <location>
        <begin position="123"/>
        <end position="134"/>
    </location>
</feature>
<dbReference type="CDD" id="cd00165">
    <property type="entry name" value="S4"/>
    <property type="match status" value="1"/>
</dbReference>
<evidence type="ECO:0000259" key="6">
    <source>
        <dbReference type="SMART" id="SM00363"/>
    </source>
</evidence>
<feature type="domain" description="RNA-binding S4" evidence="6">
    <location>
        <begin position="16"/>
        <end position="78"/>
    </location>
</feature>
<dbReference type="SMART" id="SM00363">
    <property type="entry name" value="S4"/>
    <property type="match status" value="1"/>
</dbReference>
<comment type="similarity">
    <text evidence="1">Belongs to the HSP15 family.</text>
</comment>
<sequence>MLECMIEPTFDTHGSQRIDSWLWAVRVFKTRTLSASVIKGGHVRVDGEKVKASYKVKIGDEVHIRRHGIDRILVVQGFLATRGPASVARACYVDNSPEPSPLLRAPVPRRDKGMGRPTKKDRRALDKLRGRPSL</sequence>
<feature type="region of interest" description="Disordered" evidence="5">
    <location>
        <begin position="96"/>
        <end position="134"/>
    </location>
</feature>
<dbReference type="GO" id="GO:0003727">
    <property type="term" value="F:single-stranded RNA binding"/>
    <property type="evidence" value="ECO:0007669"/>
    <property type="project" value="InterPro"/>
</dbReference>
<evidence type="ECO:0000313" key="7">
    <source>
        <dbReference type="EMBL" id="PMD05736.1"/>
    </source>
</evidence>
<dbReference type="Proteomes" id="UP000235598">
    <property type="component" value="Unassembled WGS sequence"/>
</dbReference>
<dbReference type="InterPro" id="IPR025708">
    <property type="entry name" value="HSP15"/>
</dbReference>
<evidence type="ECO:0000256" key="4">
    <source>
        <dbReference type="PROSITE-ProRule" id="PRU00182"/>
    </source>
</evidence>
<evidence type="ECO:0000256" key="2">
    <source>
        <dbReference type="ARBA" id="ARBA00022884"/>
    </source>
</evidence>